<dbReference type="AlphaFoldDB" id="A0A836BU72"/>
<evidence type="ECO:0000313" key="3">
    <source>
        <dbReference type="Proteomes" id="UP000612055"/>
    </source>
</evidence>
<dbReference type="InterPro" id="IPR025638">
    <property type="entry name" value="DUF4336"/>
</dbReference>
<evidence type="ECO:0000256" key="1">
    <source>
        <dbReference type="SAM" id="MobiDB-lite"/>
    </source>
</evidence>
<dbReference type="OrthoDB" id="421671at2759"/>
<feature type="compositionally biased region" description="Polar residues" evidence="1">
    <location>
        <begin position="1"/>
        <end position="10"/>
    </location>
</feature>
<comment type="caution">
    <text evidence="2">The sequence shown here is derived from an EMBL/GenBank/DDBJ whole genome shotgun (WGS) entry which is preliminary data.</text>
</comment>
<evidence type="ECO:0000313" key="2">
    <source>
        <dbReference type="EMBL" id="KAG2488802.1"/>
    </source>
</evidence>
<dbReference type="EMBL" id="JAEHOE010000079">
    <property type="protein sequence ID" value="KAG2488802.1"/>
    <property type="molecule type" value="Genomic_DNA"/>
</dbReference>
<dbReference type="Gene3D" id="3.60.15.10">
    <property type="entry name" value="Ribonuclease Z/Hydroxyacylglutathione hydrolase-like"/>
    <property type="match status" value="1"/>
</dbReference>
<feature type="region of interest" description="Disordered" evidence="1">
    <location>
        <begin position="1"/>
        <end position="92"/>
    </location>
</feature>
<dbReference type="SUPFAM" id="SSF56281">
    <property type="entry name" value="Metallo-hydrolase/oxidoreductase"/>
    <property type="match status" value="1"/>
</dbReference>
<gene>
    <name evidence="2" type="ORF">HYH03_012602</name>
</gene>
<organism evidence="2 3">
    <name type="scientific">Edaphochlamys debaryana</name>
    <dbReference type="NCBI Taxonomy" id="47281"/>
    <lineage>
        <taxon>Eukaryota</taxon>
        <taxon>Viridiplantae</taxon>
        <taxon>Chlorophyta</taxon>
        <taxon>core chlorophytes</taxon>
        <taxon>Chlorophyceae</taxon>
        <taxon>CS clade</taxon>
        <taxon>Chlamydomonadales</taxon>
        <taxon>Chlamydomonadales incertae sedis</taxon>
        <taxon>Edaphochlamys</taxon>
    </lineage>
</organism>
<proteinExistence type="predicted"/>
<dbReference type="PANTHER" id="PTHR33835:SF2">
    <property type="entry name" value="LYSINE-TRNA LIGASE"/>
    <property type="match status" value="1"/>
</dbReference>
<dbReference type="InterPro" id="IPR036866">
    <property type="entry name" value="RibonucZ/Hydroxyglut_hydro"/>
</dbReference>
<protein>
    <submittedName>
        <fullName evidence="2">Uncharacterized protein</fullName>
    </submittedName>
</protein>
<name>A0A836BU72_9CHLO</name>
<feature type="compositionally biased region" description="Low complexity" evidence="1">
    <location>
        <begin position="41"/>
        <end position="74"/>
    </location>
</feature>
<dbReference type="PANTHER" id="PTHR33835">
    <property type="entry name" value="YALI0C07656P"/>
    <property type="match status" value="1"/>
</dbReference>
<dbReference type="Proteomes" id="UP000612055">
    <property type="component" value="Unassembled WGS sequence"/>
</dbReference>
<reference evidence="2" key="1">
    <citation type="journal article" date="2020" name="bioRxiv">
        <title>Comparative genomics of Chlamydomonas.</title>
        <authorList>
            <person name="Craig R.J."/>
            <person name="Hasan A.R."/>
            <person name="Ness R.W."/>
            <person name="Keightley P.D."/>
        </authorList>
    </citation>
    <scope>NUCLEOTIDE SEQUENCE</scope>
    <source>
        <strain evidence="2">CCAP 11/70</strain>
    </source>
</reference>
<accession>A0A836BU72</accession>
<sequence length="354" mass="37464">MSSGTTQSVRSAGALPTPALAQRVSSPRQPARSFSRVAGLPSSSQPPDSRRSTSTSAYATPTPASSASAPLTRPDLSRRTADPIPPQGSKTTKLQRLSDGLWLLQQDLWLLLDINLNTCIARLGNGELIFISPPARTEEAAALLAAAVAAEGLGPPAHVLVPNLSPEHWYHAADWAADCAPGAKLWVPPGLLEARSTAGLLDGQQRIRATVDAFGGRVGVLPTRGPLPGLEGEVEVATFVEGTGSFIESAVWLARHKAVYFADLAFAAYDHPVAPNPILGAGSQITGVLGRLGCPAVYLMMLKDRAVAQAWLDTVLRWRPERLLSGHLDPVVGSADMELRRCFGFLLEGQQAQA</sequence>
<keyword evidence="3" id="KW-1185">Reference proteome</keyword>